<reference evidence="10" key="1">
    <citation type="submission" date="2020-10" db="EMBL/GenBank/DDBJ databases">
        <authorList>
            <person name="Gilroy R."/>
        </authorList>
    </citation>
    <scope>NUCLEOTIDE SEQUENCE</scope>
    <source>
        <strain evidence="10">7293</strain>
    </source>
</reference>
<evidence type="ECO:0000256" key="4">
    <source>
        <dbReference type="ARBA" id="ARBA00022832"/>
    </source>
</evidence>
<evidence type="ECO:0000259" key="9">
    <source>
        <dbReference type="Pfam" id="PF01648"/>
    </source>
</evidence>
<organism evidence="10 11">
    <name type="scientific">Candidatus Ornithospirochaeta stercoripullorum</name>
    <dbReference type="NCBI Taxonomy" id="2840899"/>
    <lineage>
        <taxon>Bacteria</taxon>
        <taxon>Pseudomonadati</taxon>
        <taxon>Spirochaetota</taxon>
        <taxon>Spirochaetia</taxon>
        <taxon>Spirochaetales</taxon>
        <taxon>Spirochaetaceae</taxon>
        <taxon>Spirochaetaceae incertae sedis</taxon>
        <taxon>Candidatus Ornithospirochaeta</taxon>
    </lineage>
</organism>
<gene>
    <name evidence="8 10" type="primary">acpS</name>
    <name evidence="10" type="ORF">IAA97_06000</name>
</gene>
<keyword evidence="3 8" id="KW-0479">Metal-binding</keyword>
<evidence type="ECO:0000256" key="2">
    <source>
        <dbReference type="ARBA" id="ARBA00022679"/>
    </source>
</evidence>
<evidence type="ECO:0000256" key="6">
    <source>
        <dbReference type="ARBA" id="ARBA00023098"/>
    </source>
</evidence>
<dbReference type="Gene3D" id="3.90.470.20">
    <property type="entry name" value="4'-phosphopantetheinyl transferase domain"/>
    <property type="match status" value="1"/>
</dbReference>
<dbReference type="Proteomes" id="UP000823615">
    <property type="component" value="Unassembled WGS sequence"/>
</dbReference>
<dbReference type="EC" id="2.7.8.7" evidence="8"/>
<dbReference type="GO" id="GO:0006633">
    <property type="term" value="P:fatty acid biosynthetic process"/>
    <property type="evidence" value="ECO:0007669"/>
    <property type="project" value="UniProtKB-UniRule"/>
</dbReference>
<dbReference type="NCBIfam" id="TIGR00516">
    <property type="entry name" value="acpS"/>
    <property type="match status" value="1"/>
</dbReference>
<dbReference type="GO" id="GO:0000287">
    <property type="term" value="F:magnesium ion binding"/>
    <property type="evidence" value="ECO:0007669"/>
    <property type="project" value="UniProtKB-UniRule"/>
</dbReference>
<keyword evidence="2 8" id="KW-0808">Transferase</keyword>
<dbReference type="InterPro" id="IPR037143">
    <property type="entry name" value="4-PPantetheinyl_Trfase_dom_sf"/>
</dbReference>
<comment type="caution">
    <text evidence="10">The sequence shown here is derived from an EMBL/GenBank/DDBJ whole genome shotgun (WGS) entry which is preliminary data.</text>
</comment>
<feature type="domain" description="4'-phosphopantetheinyl transferase" evidence="9">
    <location>
        <begin position="4"/>
        <end position="91"/>
    </location>
</feature>
<keyword evidence="5 8" id="KW-0460">Magnesium</keyword>
<comment type="cofactor">
    <cofactor evidence="8">
        <name>Mg(2+)</name>
        <dbReference type="ChEBI" id="CHEBI:18420"/>
    </cofactor>
</comment>
<evidence type="ECO:0000256" key="3">
    <source>
        <dbReference type="ARBA" id="ARBA00022723"/>
    </source>
</evidence>
<dbReference type="EMBL" id="JADIMT010000069">
    <property type="protein sequence ID" value="MBO8436513.1"/>
    <property type="molecule type" value="Genomic_DNA"/>
</dbReference>
<keyword evidence="6 8" id="KW-0443">Lipid metabolism</keyword>
<feature type="binding site" evidence="8">
    <location>
        <position position="51"/>
    </location>
    <ligand>
        <name>Mg(2+)</name>
        <dbReference type="ChEBI" id="CHEBI:18420"/>
    </ligand>
</feature>
<dbReference type="InterPro" id="IPR004568">
    <property type="entry name" value="Ppantetheine-prot_Trfase_dom"/>
</dbReference>
<evidence type="ECO:0000256" key="8">
    <source>
        <dbReference type="HAMAP-Rule" id="MF_00101"/>
    </source>
</evidence>
<dbReference type="GO" id="GO:0008897">
    <property type="term" value="F:holo-[acyl-carrier-protein] synthase activity"/>
    <property type="evidence" value="ECO:0007669"/>
    <property type="project" value="UniProtKB-UniRule"/>
</dbReference>
<evidence type="ECO:0000256" key="7">
    <source>
        <dbReference type="ARBA" id="ARBA00023160"/>
    </source>
</evidence>
<feature type="binding site" evidence="8">
    <location>
        <position position="8"/>
    </location>
    <ligand>
        <name>Mg(2+)</name>
        <dbReference type="ChEBI" id="CHEBI:18420"/>
    </ligand>
</feature>
<evidence type="ECO:0000256" key="5">
    <source>
        <dbReference type="ARBA" id="ARBA00022842"/>
    </source>
</evidence>
<evidence type="ECO:0000313" key="11">
    <source>
        <dbReference type="Proteomes" id="UP000823615"/>
    </source>
</evidence>
<name>A0A9D9E134_9SPIO</name>
<comment type="catalytic activity">
    <reaction evidence="8">
        <text>apo-[ACP] + CoA = holo-[ACP] + adenosine 3',5'-bisphosphate + H(+)</text>
        <dbReference type="Rhea" id="RHEA:12068"/>
        <dbReference type="Rhea" id="RHEA-COMP:9685"/>
        <dbReference type="Rhea" id="RHEA-COMP:9690"/>
        <dbReference type="ChEBI" id="CHEBI:15378"/>
        <dbReference type="ChEBI" id="CHEBI:29999"/>
        <dbReference type="ChEBI" id="CHEBI:57287"/>
        <dbReference type="ChEBI" id="CHEBI:58343"/>
        <dbReference type="ChEBI" id="CHEBI:64479"/>
        <dbReference type="EC" id="2.7.8.7"/>
    </reaction>
</comment>
<sequence>MIRGIGVDIAATERFDNMSDRLLSRLFTEEEIKAAPSKASEYFASRFAAKEAFAKAMGTGIKGFSLSDITVREDENGKPYLFLTGRAEALASGLVLHLSLSHEREMAIAMVVAEDAQ</sequence>
<comment type="subcellular location">
    <subcellularLocation>
        <location evidence="8">Cytoplasm</location>
    </subcellularLocation>
</comment>
<dbReference type="AlphaFoldDB" id="A0A9D9E134"/>
<dbReference type="SUPFAM" id="SSF56214">
    <property type="entry name" value="4'-phosphopantetheinyl transferase"/>
    <property type="match status" value="1"/>
</dbReference>
<dbReference type="NCBIfam" id="TIGR00556">
    <property type="entry name" value="pantethn_trn"/>
    <property type="match status" value="1"/>
</dbReference>
<keyword evidence="8" id="KW-0963">Cytoplasm</keyword>
<comment type="similarity">
    <text evidence="8">Belongs to the P-Pant transferase superfamily. AcpS family.</text>
</comment>
<dbReference type="Pfam" id="PF01648">
    <property type="entry name" value="ACPS"/>
    <property type="match status" value="1"/>
</dbReference>
<evidence type="ECO:0000313" key="10">
    <source>
        <dbReference type="EMBL" id="MBO8436513.1"/>
    </source>
</evidence>
<protein>
    <recommendedName>
        <fullName evidence="8">Holo-[acyl-carrier-protein] synthase</fullName>
        <shortName evidence="8">Holo-ACP synthase</shortName>
        <ecNumber evidence="8">2.7.8.7</ecNumber>
    </recommendedName>
    <alternativeName>
        <fullName evidence="8">4'-phosphopantetheinyl transferase AcpS</fullName>
    </alternativeName>
</protein>
<keyword evidence="4 8" id="KW-0276">Fatty acid metabolism</keyword>
<accession>A0A9D9E134</accession>
<keyword evidence="7 8" id="KW-0275">Fatty acid biosynthesis</keyword>
<evidence type="ECO:0000256" key="1">
    <source>
        <dbReference type="ARBA" id="ARBA00022516"/>
    </source>
</evidence>
<dbReference type="InterPro" id="IPR008278">
    <property type="entry name" value="4-PPantetheinyl_Trfase_dom"/>
</dbReference>
<reference evidence="10" key="2">
    <citation type="journal article" date="2021" name="PeerJ">
        <title>Extensive microbial diversity within the chicken gut microbiome revealed by metagenomics and culture.</title>
        <authorList>
            <person name="Gilroy R."/>
            <person name="Ravi A."/>
            <person name="Getino M."/>
            <person name="Pursley I."/>
            <person name="Horton D.L."/>
            <person name="Alikhan N.F."/>
            <person name="Baker D."/>
            <person name="Gharbi K."/>
            <person name="Hall N."/>
            <person name="Watson M."/>
            <person name="Adriaenssens E.M."/>
            <person name="Foster-Nyarko E."/>
            <person name="Jarju S."/>
            <person name="Secka A."/>
            <person name="Antonio M."/>
            <person name="Oren A."/>
            <person name="Chaudhuri R.R."/>
            <person name="La Ragione R."/>
            <person name="Hildebrand F."/>
            <person name="Pallen M.J."/>
        </authorList>
    </citation>
    <scope>NUCLEOTIDE SEQUENCE</scope>
    <source>
        <strain evidence="10">7293</strain>
    </source>
</reference>
<dbReference type="InterPro" id="IPR002582">
    <property type="entry name" value="ACPS"/>
</dbReference>
<dbReference type="GO" id="GO:0005737">
    <property type="term" value="C:cytoplasm"/>
    <property type="evidence" value="ECO:0007669"/>
    <property type="project" value="UniProtKB-SubCell"/>
</dbReference>
<dbReference type="HAMAP" id="MF_00101">
    <property type="entry name" value="AcpS"/>
    <property type="match status" value="1"/>
</dbReference>
<keyword evidence="1 8" id="KW-0444">Lipid biosynthesis</keyword>
<proteinExistence type="inferred from homology"/>
<comment type="function">
    <text evidence="8">Transfers the 4'-phosphopantetheine moiety from coenzyme A to a Ser of acyl-carrier-protein.</text>
</comment>